<reference evidence="6 7" key="1">
    <citation type="submission" date="2016-10" db="EMBL/GenBank/DDBJ databases">
        <authorList>
            <person name="de Groot N.N."/>
        </authorList>
    </citation>
    <scope>NUCLEOTIDE SEQUENCE [LARGE SCALE GENOMIC DNA]</scope>
    <source>
        <strain evidence="6 7">DSM 45434</strain>
    </source>
</reference>
<sequence length="207" mass="21715">MSERIVLVDNQDSFVYNLVDSLAAYNTTVYRNTVTAAEIMRAEPALIILSPGPGYPAQAGNMMELIALAQGRVPILGVCLGYQALVEHHGGRVRPCGAVHGASIGMELNDAGLASPLFRGLTVDDVPGRAGRSVPVARYHSLGATEVPPGMRALAHTDTSIGPVVMAAETDDGMSIGLQFHPESILTPGGPVILDRCVAELMKKGTT</sequence>
<evidence type="ECO:0000256" key="4">
    <source>
        <dbReference type="ARBA" id="ARBA00047683"/>
    </source>
</evidence>
<dbReference type="GO" id="GO:0005829">
    <property type="term" value="C:cytosol"/>
    <property type="evidence" value="ECO:0007669"/>
    <property type="project" value="TreeGrafter"/>
</dbReference>
<dbReference type="EMBL" id="LT629765">
    <property type="protein sequence ID" value="SDS72001.1"/>
    <property type="molecule type" value="Genomic_DNA"/>
</dbReference>
<dbReference type="SUPFAM" id="SSF52317">
    <property type="entry name" value="Class I glutamine amidotransferase-like"/>
    <property type="match status" value="1"/>
</dbReference>
<dbReference type="PANTHER" id="PTHR43418:SF2">
    <property type="entry name" value="BIFUNCTIONAL PROTEIN TRPGD"/>
    <property type="match status" value="1"/>
</dbReference>
<dbReference type="GO" id="GO:0004049">
    <property type="term" value="F:anthranilate synthase activity"/>
    <property type="evidence" value="ECO:0007669"/>
    <property type="project" value="UniProtKB-EC"/>
</dbReference>
<dbReference type="Gene3D" id="3.40.50.880">
    <property type="match status" value="1"/>
</dbReference>
<feature type="domain" description="Glutamine amidotransferase" evidence="5">
    <location>
        <begin position="6"/>
        <end position="199"/>
    </location>
</feature>
<organism evidence="6 7">
    <name type="scientific">Corynebacterium timonense</name>
    <dbReference type="NCBI Taxonomy" id="441500"/>
    <lineage>
        <taxon>Bacteria</taxon>
        <taxon>Bacillati</taxon>
        <taxon>Actinomycetota</taxon>
        <taxon>Actinomycetes</taxon>
        <taxon>Mycobacteriales</taxon>
        <taxon>Corynebacteriaceae</taxon>
        <taxon>Corynebacterium</taxon>
    </lineage>
</organism>
<dbReference type="AlphaFoldDB" id="A0A1H1UI88"/>
<dbReference type="GO" id="GO:0002047">
    <property type="term" value="P:phenazine biosynthetic process"/>
    <property type="evidence" value="ECO:0007669"/>
    <property type="project" value="TreeGrafter"/>
</dbReference>
<dbReference type="EC" id="4.1.3.27" evidence="1"/>
<dbReference type="OrthoDB" id="9803598at2"/>
<dbReference type="InterPro" id="IPR050472">
    <property type="entry name" value="Anth_synth/Amidotransfase"/>
</dbReference>
<dbReference type="RefSeq" id="WP_019193552.1">
    <property type="nucleotide sequence ID" value="NZ_LT629765.1"/>
</dbReference>
<dbReference type="Pfam" id="PF00117">
    <property type="entry name" value="GATase"/>
    <property type="match status" value="1"/>
</dbReference>
<comment type="catalytic activity">
    <reaction evidence="4">
        <text>chorismate + L-glutamine = anthranilate + pyruvate + L-glutamate + H(+)</text>
        <dbReference type="Rhea" id="RHEA:21732"/>
        <dbReference type="ChEBI" id="CHEBI:15361"/>
        <dbReference type="ChEBI" id="CHEBI:15378"/>
        <dbReference type="ChEBI" id="CHEBI:16567"/>
        <dbReference type="ChEBI" id="CHEBI:29748"/>
        <dbReference type="ChEBI" id="CHEBI:29985"/>
        <dbReference type="ChEBI" id="CHEBI:58359"/>
        <dbReference type="EC" id="4.1.3.27"/>
    </reaction>
</comment>
<dbReference type="GO" id="GO:0004048">
    <property type="term" value="F:anthranilate phosphoribosyltransferase activity"/>
    <property type="evidence" value="ECO:0007669"/>
    <property type="project" value="TreeGrafter"/>
</dbReference>
<keyword evidence="3" id="KW-0456">Lyase</keyword>
<evidence type="ECO:0000256" key="2">
    <source>
        <dbReference type="ARBA" id="ARBA00022962"/>
    </source>
</evidence>
<dbReference type="GO" id="GO:0000162">
    <property type="term" value="P:L-tryptophan biosynthetic process"/>
    <property type="evidence" value="ECO:0007669"/>
    <property type="project" value="TreeGrafter"/>
</dbReference>
<dbReference type="InterPro" id="IPR017926">
    <property type="entry name" value="GATASE"/>
</dbReference>
<dbReference type="PROSITE" id="PS51273">
    <property type="entry name" value="GATASE_TYPE_1"/>
    <property type="match status" value="1"/>
</dbReference>
<dbReference type="eggNOG" id="COG0512">
    <property type="taxonomic scope" value="Bacteria"/>
</dbReference>
<evidence type="ECO:0000256" key="3">
    <source>
        <dbReference type="ARBA" id="ARBA00023239"/>
    </source>
</evidence>
<keyword evidence="7" id="KW-1185">Reference proteome</keyword>
<proteinExistence type="predicted"/>
<dbReference type="PRINTS" id="PR00096">
    <property type="entry name" value="GATASE"/>
</dbReference>
<dbReference type="CDD" id="cd01743">
    <property type="entry name" value="GATase1_Anthranilate_Synthase"/>
    <property type="match status" value="1"/>
</dbReference>
<dbReference type="InterPro" id="IPR006221">
    <property type="entry name" value="TrpG/PapA_dom"/>
</dbReference>
<protein>
    <recommendedName>
        <fullName evidence="1">anthranilate synthase</fullName>
        <ecNumber evidence="1">4.1.3.27</ecNumber>
    </recommendedName>
</protein>
<dbReference type="PRINTS" id="PR00097">
    <property type="entry name" value="ANTSNTHASEII"/>
</dbReference>
<dbReference type="InterPro" id="IPR029062">
    <property type="entry name" value="Class_I_gatase-like"/>
</dbReference>
<evidence type="ECO:0000313" key="6">
    <source>
        <dbReference type="EMBL" id="SDS72001.1"/>
    </source>
</evidence>
<accession>A0A1H1UI88</accession>
<name>A0A1H1UI88_9CORY</name>
<dbReference type="STRING" id="1203190.GCA_000312345_00696"/>
<keyword evidence="2" id="KW-0315">Glutamine amidotransferase</keyword>
<evidence type="ECO:0000259" key="5">
    <source>
        <dbReference type="Pfam" id="PF00117"/>
    </source>
</evidence>
<dbReference type="PANTHER" id="PTHR43418">
    <property type="entry name" value="MULTIFUNCTIONAL TRYPTOPHAN BIOSYNTHESIS PROTEIN-RELATED"/>
    <property type="match status" value="1"/>
</dbReference>
<dbReference type="Proteomes" id="UP000182237">
    <property type="component" value="Chromosome I"/>
</dbReference>
<evidence type="ECO:0000256" key="1">
    <source>
        <dbReference type="ARBA" id="ARBA00012266"/>
    </source>
</evidence>
<dbReference type="NCBIfam" id="TIGR00566">
    <property type="entry name" value="trpG_papA"/>
    <property type="match status" value="1"/>
</dbReference>
<gene>
    <name evidence="6" type="ORF">SAMN04488539_2244</name>
</gene>
<evidence type="ECO:0000313" key="7">
    <source>
        <dbReference type="Proteomes" id="UP000182237"/>
    </source>
</evidence>